<dbReference type="Pfam" id="PF24729">
    <property type="entry name" value="Acb2_Tad1_hairpin"/>
    <property type="match status" value="1"/>
</dbReference>
<protein>
    <recommendedName>
        <fullName evidence="2">Acb2/Tad1 hairpin domain-containing protein</fullName>
    </recommendedName>
</protein>
<name>A0A0U1KVR7_9FIRM</name>
<evidence type="ECO:0000259" key="2">
    <source>
        <dbReference type="Pfam" id="PF24729"/>
    </source>
</evidence>
<dbReference type="Proteomes" id="UP000049855">
    <property type="component" value="Unassembled WGS sequence"/>
</dbReference>
<organism evidence="3 4">
    <name type="scientific">Sporomusa ovata</name>
    <dbReference type="NCBI Taxonomy" id="2378"/>
    <lineage>
        <taxon>Bacteria</taxon>
        <taxon>Bacillati</taxon>
        <taxon>Bacillota</taxon>
        <taxon>Negativicutes</taxon>
        <taxon>Selenomonadales</taxon>
        <taxon>Sporomusaceae</taxon>
        <taxon>Sporomusa</taxon>
    </lineage>
</organism>
<dbReference type="EMBL" id="CTRP01000004">
    <property type="protein sequence ID" value="CQR71375.1"/>
    <property type="molecule type" value="Genomic_DNA"/>
</dbReference>
<accession>A0A0U1KVR7</accession>
<sequence>MRPEGQRAYPFLSGEYKPYIYINDESVTFVGQGGPIKEVGVNGCQIDDIIEFAKDVITVFNQRFPCRENSMIITKLDEALLWSMKRKLDRDKRGVEGTSNK</sequence>
<keyword evidence="4" id="KW-1185">Reference proteome</keyword>
<dbReference type="InterPro" id="IPR056098">
    <property type="entry name" value="Acb2/Tad1_hairpin"/>
</dbReference>
<reference evidence="4" key="1">
    <citation type="submission" date="2015-03" db="EMBL/GenBank/DDBJ databases">
        <authorList>
            <person name="Nijsse Bart"/>
        </authorList>
    </citation>
    <scope>NUCLEOTIDE SEQUENCE [LARGE SCALE GENOMIC DNA]</scope>
</reference>
<evidence type="ECO:0000256" key="1">
    <source>
        <dbReference type="ARBA" id="ARBA00022741"/>
    </source>
</evidence>
<proteinExistence type="predicted"/>
<feature type="domain" description="Acb2/Tad1 hairpin" evidence="2">
    <location>
        <begin position="26"/>
        <end position="86"/>
    </location>
</feature>
<gene>
    <name evidence="3" type="ORF">SpAn4DRAFT_3880</name>
</gene>
<evidence type="ECO:0000313" key="4">
    <source>
        <dbReference type="Proteomes" id="UP000049855"/>
    </source>
</evidence>
<evidence type="ECO:0000313" key="3">
    <source>
        <dbReference type="EMBL" id="CQR71375.1"/>
    </source>
</evidence>
<dbReference type="AlphaFoldDB" id="A0A0U1KVR7"/>
<keyword evidence="1" id="KW-0547">Nucleotide-binding</keyword>